<keyword evidence="4" id="KW-1185">Reference proteome</keyword>
<evidence type="ECO:0000313" key="3">
    <source>
        <dbReference type="EMBL" id="GMT37599.1"/>
    </source>
</evidence>
<protein>
    <recommendedName>
        <fullName evidence="5">CNH domain-containing protein</fullName>
    </recommendedName>
</protein>
<feature type="region of interest" description="Disordered" evidence="1">
    <location>
        <begin position="1"/>
        <end position="27"/>
    </location>
</feature>
<reference evidence="3" key="1">
    <citation type="submission" date="2023-10" db="EMBL/GenBank/DDBJ databases">
        <title>Genome assembly of Pristionchus species.</title>
        <authorList>
            <person name="Yoshida K."/>
            <person name="Sommer R.J."/>
        </authorList>
    </citation>
    <scope>NUCLEOTIDE SEQUENCE</scope>
    <source>
        <strain evidence="3">RS5133</strain>
    </source>
</reference>
<feature type="non-terminal residue" evidence="3">
    <location>
        <position position="1"/>
    </location>
</feature>
<gene>
    <name evidence="2" type="ORF">PFISCL1PPCAC_23281</name>
    <name evidence="3" type="ORF">PFISCL1PPCAC_28896</name>
</gene>
<dbReference type="EMBL" id="BTSY01000188">
    <property type="protein sequence ID" value="GMT37599.1"/>
    <property type="molecule type" value="Genomic_DNA"/>
</dbReference>
<evidence type="ECO:0000256" key="1">
    <source>
        <dbReference type="SAM" id="MobiDB-lite"/>
    </source>
</evidence>
<evidence type="ECO:0000313" key="2">
    <source>
        <dbReference type="EMBL" id="GMT31984.1"/>
    </source>
</evidence>
<evidence type="ECO:0008006" key="5">
    <source>
        <dbReference type="Google" id="ProtNLM"/>
    </source>
</evidence>
<sequence>FRGTTTTANRSWDGEITHTECHGNEGEGHQPRFLLLNRMRNGRKIVYRAIDNPVDGIETNPNMDLSGYLLACIHRRKLIYIKAAREVSARVIPQNIIALTSPHAMGVYANDESPLIYFVSHRNQLSVLNTATMEIHAYKLSIGAYQGILTTIVGVHGSKMTMMAWAEEGIYRCTADCPVS</sequence>
<feature type="compositionally biased region" description="Basic and acidic residues" evidence="1">
    <location>
        <begin position="12"/>
        <end position="27"/>
    </location>
</feature>
<name>A0AAV5X564_9BILA</name>
<dbReference type="AlphaFoldDB" id="A0AAV5X564"/>
<dbReference type="Proteomes" id="UP001432322">
    <property type="component" value="Unassembled WGS sequence"/>
</dbReference>
<feature type="compositionally biased region" description="Polar residues" evidence="1">
    <location>
        <begin position="1"/>
        <end position="10"/>
    </location>
</feature>
<feature type="non-terminal residue" evidence="3">
    <location>
        <position position="180"/>
    </location>
</feature>
<dbReference type="EMBL" id="BTSY01000006">
    <property type="protein sequence ID" value="GMT31984.1"/>
    <property type="molecule type" value="Genomic_DNA"/>
</dbReference>
<comment type="caution">
    <text evidence="3">The sequence shown here is derived from an EMBL/GenBank/DDBJ whole genome shotgun (WGS) entry which is preliminary data.</text>
</comment>
<accession>A0AAV5X564</accession>
<proteinExistence type="predicted"/>
<evidence type="ECO:0000313" key="4">
    <source>
        <dbReference type="Proteomes" id="UP001432322"/>
    </source>
</evidence>
<organism evidence="3 4">
    <name type="scientific">Pristionchus fissidentatus</name>
    <dbReference type="NCBI Taxonomy" id="1538716"/>
    <lineage>
        <taxon>Eukaryota</taxon>
        <taxon>Metazoa</taxon>
        <taxon>Ecdysozoa</taxon>
        <taxon>Nematoda</taxon>
        <taxon>Chromadorea</taxon>
        <taxon>Rhabditida</taxon>
        <taxon>Rhabditina</taxon>
        <taxon>Diplogasteromorpha</taxon>
        <taxon>Diplogasteroidea</taxon>
        <taxon>Neodiplogasteridae</taxon>
        <taxon>Pristionchus</taxon>
    </lineage>
</organism>